<dbReference type="GO" id="GO:0005789">
    <property type="term" value="C:endoplasmic reticulum membrane"/>
    <property type="evidence" value="ECO:0007669"/>
    <property type="project" value="UniProtKB-SubCell"/>
</dbReference>
<dbReference type="PROSITE" id="PS00636">
    <property type="entry name" value="DNAJ_1"/>
    <property type="match status" value="1"/>
</dbReference>
<dbReference type="InParanoid" id="A0A1D2VAJ5"/>
<keyword evidence="3" id="KW-0256">Endoplasmic reticulum</keyword>
<dbReference type="Pfam" id="PF00226">
    <property type="entry name" value="DnaJ"/>
    <property type="match status" value="1"/>
</dbReference>
<keyword evidence="2" id="KW-0812">Transmembrane</keyword>
<dbReference type="SUPFAM" id="SSF46565">
    <property type="entry name" value="Chaperone J-domain"/>
    <property type="match status" value="1"/>
</dbReference>
<dbReference type="Pfam" id="PF09320">
    <property type="entry name" value="DUF1977"/>
    <property type="match status" value="1"/>
</dbReference>
<evidence type="ECO:0000259" key="7">
    <source>
        <dbReference type="PROSITE" id="PS50076"/>
    </source>
</evidence>
<dbReference type="InterPro" id="IPR036869">
    <property type="entry name" value="J_dom_sf"/>
</dbReference>
<dbReference type="GO" id="GO:0071218">
    <property type="term" value="P:cellular response to misfolded protein"/>
    <property type="evidence" value="ECO:0007669"/>
    <property type="project" value="TreeGrafter"/>
</dbReference>
<feature type="region of interest" description="Disordered" evidence="6">
    <location>
        <begin position="74"/>
        <end position="110"/>
    </location>
</feature>
<dbReference type="Gene3D" id="1.10.287.110">
    <property type="entry name" value="DnaJ domain"/>
    <property type="match status" value="1"/>
</dbReference>
<dbReference type="GO" id="GO:0030544">
    <property type="term" value="F:Hsp70 protein binding"/>
    <property type="evidence" value="ECO:0007669"/>
    <property type="project" value="TreeGrafter"/>
</dbReference>
<dbReference type="EMBL" id="KV454491">
    <property type="protein sequence ID" value="ODV58575.1"/>
    <property type="molecule type" value="Genomic_DNA"/>
</dbReference>
<name>A0A1D2VAJ5_9ASCO</name>
<reference evidence="9" key="1">
    <citation type="submission" date="2016-05" db="EMBL/GenBank/DDBJ databases">
        <title>Comparative genomics of biotechnologically important yeasts.</title>
        <authorList>
            <consortium name="DOE Joint Genome Institute"/>
            <person name="Riley R."/>
            <person name="Haridas S."/>
            <person name="Wolfe K.H."/>
            <person name="Lopes M.R."/>
            <person name="Hittinger C.T."/>
            <person name="Goker M."/>
            <person name="Salamov A."/>
            <person name="Wisecaver J."/>
            <person name="Long T.M."/>
            <person name="Aerts A.L."/>
            <person name="Barry K."/>
            <person name="Choi C."/>
            <person name="Clum A."/>
            <person name="Coughlan A.Y."/>
            <person name="Deshpande S."/>
            <person name="Douglass A.P."/>
            <person name="Hanson S.J."/>
            <person name="Klenk H.-P."/>
            <person name="Labutti K."/>
            <person name="Lapidus A."/>
            <person name="Lindquist E."/>
            <person name="Lipzen A."/>
            <person name="Meier-Kolthoff J.P."/>
            <person name="Ohm R.A."/>
            <person name="Otillar R.P."/>
            <person name="Pangilinan J."/>
            <person name="Peng Y."/>
            <person name="Rokas A."/>
            <person name="Rosa C.A."/>
            <person name="Scheuner C."/>
            <person name="Sibirny A.A."/>
            <person name="Slot J.C."/>
            <person name="Stielow J.B."/>
            <person name="Sun H."/>
            <person name="Kurtzman C.P."/>
            <person name="Blackwell M."/>
            <person name="Grigoriev I.V."/>
            <person name="Jeffries T.W."/>
        </authorList>
    </citation>
    <scope>NUCLEOTIDE SEQUENCE [LARGE SCALE GENOMIC DNA]</scope>
    <source>
        <strain evidence="9">DSM 1968</strain>
    </source>
</reference>
<evidence type="ECO:0000256" key="1">
    <source>
        <dbReference type="ARBA" id="ARBA00004389"/>
    </source>
</evidence>
<evidence type="ECO:0000256" key="3">
    <source>
        <dbReference type="ARBA" id="ARBA00022824"/>
    </source>
</evidence>
<organism evidence="8 9">
    <name type="scientific">Ascoidea rubescens DSM 1968</name>
    <dbReference type="NCBI Taxonomy" id="1344418"/>
    <lineage>
        <taxon>Eukaryota</taxon>
        <taxon>Fungi</taxon>
        <taxon>Dikarya</taxon>
        <taxon>Ascomycota</taxon>
        <taxon>Saccharomycotina</taxon>
        <taxon>Saccharomycetes</taxon>
        <taxon>Ascoideaceae</taxon>
        <taxon>Ascoidea</taxon>
    </lineage>
</organism>
<evidence type="ECO:0000256" key="5">
    <source>
        <dbReference type="ARBA" id="ARBA00023136"/>
    </source>
</evidence>
<dbReference type="PROSITE" id="PS50076">
    <property type="entry name" value="DNAJ_2"/>
    <property type="match status" value="1"/>
</dbReference>
<evidence type="ECO:0000256" key="2">
    <source>
        <dbReference type="ARBA" id="ARBA00022692"/>
    </source>
</evidence>
<evidence type="ECO:0000313" key="8">
    <source>
        <dbReference type="EMBL" id="ODV58575.1"/>
    </source>
</evidence>
<dbReference type="GeneID" id="30964555"/>
<dbReference type="InterPro" id="IPR015399">
    <property type="entry name" value="DUF1977_DnaJ-like"/>
</dbReference>
<dbReference type="PANTHER" id="PTHR43908">
    <property type="entry name" value="AT29763P-RELATED"/>
    <property type="match status" value="1"/>
</dbReference>
<comment type="subcellular location">
    <subcellularLocation>
        <location evidence="1">Endoplasmic reticulum membrane</location>
        <topology evidence="1">Single-pass membrane protein</topology>
    </subcellularLocation>
</comment>
<dbReference type="Proteomes" id="UP000095038">
    <property type="component" value="Unassembled WGS sequence"/>
</dbReference>
<feature type="compositionally biased region" description="Polar residues" evidence="6">
    <location>
        <begin position="90"/>
        <end position="104"/>
    </location>
</feature>
<keyword evidence="5" id="KW-0472">Membrane</keyword>
<protein>
    <submittedName>
        <fullName evidence="8">DnaJ-domain-containing protein</fullName>
    </submittedName>
</protein>
<feature type="compositionally biased region" description="Basic and acidic residues" evidence="6">
    <location>
        <begin position="74"/>
        <end position="88"/>
    </location>
</feature>
<dbReference type="InterPro" id="IPR001623">
    <property type="entry name" value="DnaJ_domain"/>
</dbReference>
<dbReference type="PANTHER" id="PTHR43908:SF3">
    <property type="entry name" value="AT29763P-RELATED"/>
    <property type="match status" value="1"/>
</dbReference>
<evidence type="ECO:0000256" key="6">
    <source>
        <dbReference type="SAM" id="MobiDB-lite"/>
    </source>
</evidence>
<evidence type="ECO:0000313" key="9">
    <source>
        <dbReference type="Proteomes" id="UP000095038"/>
    </source>
</evidence>
<dbReference type="InterPro" id="IPR018253">
    <property type="entry name" value="DnaJ_domain_CS"/>
</dbReference>
<dbReference type="InterPro" id="IPR051100">
    <property type="entry name" value="DnaJ_subfamily_B/C"/>
</dbReference>
<accession>A0A1D2VAJ5</accession>
<dbReference type="OrthoDB" id="1507364at2759"/>
<keyword evidence="4" id="KW-1133">Transmembrane helix</keyword>
<dbReference type="RefSeq" id="XP_020044882.1">
    <property type="nucleotide sequence ID" value="XM_020190919.1"/>
</dbReference>
<dbReference type="STRING" id="1344418.A0A1D2VAJ5"/>
<dbReference type="PRINTS" id="PR00625">
    <property type="entry name" value="JDOMAIN"/>
</dbReference>
<dbReference type="CDD" id="cd06257">
    <property type="entry name" value="DnaJ"/>
    <property type="match status" value="1"/>
</dbReference>
<sequence>MSYTKEQEILVEKILKSGEFYSILSVEKSATDGEIKKAYRKLALKVHPDKNQHPKAPEAFKKVSKAFEILSDPQKRALFDQTGRDPDSRPSASTSGFQRTTTNGPAPDDIFSAFQAFNGRPMNDDIFNIFFGGQRGTTFTFGPGGFTTHRFPPRQRTYQTHQNSTNQPPPDFLTSLKSLLPLFLILLMPIISMFSAHTSNKIPDFYFTPYNNFNVQRSTQVYNIPYYIKESSLQDLTENDLRVLDKKAENKYITMLNKKCIYENTERNRLINEAHGWFFVDTERLKQGRNYPRPNCDRLASMGLI</sequence>
<proteinExistence type="predicted"/>
<dbReference type="AlphaFoldDB" id="A0A1D2VAJ5"/>
<gene>
    <name evidence="8" type="ORF">ASCRUDRAFT_39215</name>
</gene>
<dbReference type="FunCoup" id="A0A1D2VAJ5">
    <property type="interactions" value="184"/>
</dbReference>
<keyword evidence="9" id="KW-1185">Reference proteome</keyword>
<dbReference type="SMART" id="SM00271">
    <property type="entry name" value="DnaJ"/>
    <property type="match status" value="1"/>
</dbReference>
<evidence type="ECO:0000256" key="4">
    <source>
        <dbReference type="ARBA" id="ARBA00022989"/>
    </source>
</evidence>
<feature type="domain" description="J" evidence="7">
    <location>
        <begin position="19"/>
        <end position="83"/>
    </location>
</feature>